<reference evidence="3 4" key="1">
    <citation type="submission" date="2015-09" db="EMBL/GenBank/DDBJ databases">
        <authorList>
            <consortium name="Pathogen Informatics"/>
        </authorList>
    </citation>
    <scope>NUCLEOTIDE SEQUENCE [LARGE SCALE GENOMIC DNA]</scope>
    <source>
        <strain evidence="3 4">2789STDY5834876</strain>
    </source>
</reference>
<evidence type="ECO:0008006" key="5">
    <source>
        <dbReference type="Google" id="ProtNLM"/>
    </source>
</evidence>
<keyword evidence="1" id="KW-0175">Coiled coil</keyword>
<organism evidence="3 4">
    <name type="scientific">Faecalicatena contorta</name>
    <dbReference type="NCBI Taxonomy" id="39482"/>
    <lineage>
        <taxon>Bacteria</taxon>
        <taxon>Bacillati</taxon>
        <taxon>Bacillota</taxon>
        <taxon>Clostridia</taxon>
        <taxon>Lachnospirales</taxon>
        <taxon>Lachnospiraceae</taxon>
        <taxon>Faecalicatena</taxon>
    </lineage>
</organism>
<protein>
    <recommendedName>
        <fullName evidence="5">Serine/arginine repetitive matrix protein 2</fullName>
    </recommendedName>
</protein>
<dbReference type="EMBL" id="CYZU01000008">
    <property type="protein sequence ID" value="CUO06015.1"/>
    <property type="molecule type" value="Genomic_DNA"/>
</dbReference>
<feature type="coiled-coil region" evidence="1">
    <location>
        <begin position="339"/>
        <end position="373"/>
    </location>
</feature>
<dbReference type="Gene3D" id="3.30.930.30">
    <property type="match status" value="1"/>
</dbReference>
<sequence>MLAVSDFAGREYRGRSPLCRVQGGSACAECRGSEPLLRCPEVENLGPGKVDVCVNLYWVLPDADFRRICGFAALPRPRNIFRRKEEICLKLTRHNGRSGKHGTYNPRHNDRRFDVENSEHIDADRARQNIYWDCYRGFTTHEFRENPEQPDFSFEEIERMFYYEHYGGHVEAQNARNEKTRHTERNRTVEDLLKNNKTCPEETLYQIGTMEQSVPPETLFRIVTEFQEEFDRRFGSHVHIIDWALHLDEATPHIHERHVFDCENRYGELCPQQEKALEELGVPLPKPDKPKGRNNNRKQTFDAICRTLLFDICRRHGLHLDQEPSYGGRDYLEKQDYILMKQKEQLAAQEQKLEELTLKIEDVETLLDDVSDVAYDKAVEVVTDTVRQETHKEDIRLIEDTKKWVLSPERKAPKKERDYAAARLDGVITKIKNAMQHALAKIQRTLMQPEIKQARKEQIKKKAKESIMDKLAKGKISADRKNRERWEREGRIAPEKKNDMEL</sequence>
<name>A0A174C283_9FIRM</name>
<proteinExistence type="predicted"/>
<evidence type="ECO:0000256" key="1">
    <source>
        <dbReference type="SAM" id="Coils"/>
    </source>
</evidence>
<evidence type="ECO:0000313" key="3">
    <source>
        <dbReference type="EMBL" id="CUO06015.1"/>
    </source>
</evidence>
<accession>A0A174C283</accession>
<dbReference type="STRING" id="39482.ERS852491_01169"/>
<dbReference type="AlphaFoldDB" id="A0A174C283"/>
<feature type="region of interest" description="Disordered" evidence="2">
    <location>
        <begin position="453"/>
        <end position="502"/>
    </location>
</feature>
<evidence type="ECO:0000313" key="4">
    <source>
        <dbReference type="Proteomes" id="UP000095544"/>
    </source>
</evidence>
<gene>
    <name evidence="3" type="ORF">ERS852491_01169</name>
</gene>
<feature type="compositionally biased region" description="Basic and acidic residues" evidence="2">
    <location>
        <begin position="464"/>
        <end position="502"/>
    </location>
</feature>
<evidence type="ECO:0000256" key="2">
    <source>
        <dbReference type="SAM" id="MobiDB-lite"/>
    </source>
</evidence>
<dbReference type="Proteomes" id="UP000095544">
    <property type="component" value="Unassembled WGS sequence"/>
</dbReference>